<reference evidence="1 2" key="1">
    <citation type="submission" date="2020-02" db="EMBL/GenBank/DDBJ databases">
        <authorList>
            <person name="Ferguson B K."/>
        </authorList>
    </citation>
    <scope>NUCLEOTIDE SEQUENCE [LARGE SCALE GENOMIC DNA]</scope>
</reference>
<gene>
    <name evidence="1" type="ORF">NTEN_LOCUS5162</name>
</gene>
<dbReference type="AlphaFoldDB" id="A0A6H5G9F5"/>
<evidence type="ECO:0000313" key="2">
    <source>
        <dbReference type="Proteomes" id="UP000479000"/>
    </source>
</evidence>
<proteinExistence type="predicted"/>
<organism evidence="1 2">
    <name type="scientific">Nesidiocoris tenuis</name>
    <dbReference type="NCBI Taxonomy" id="355587"/>
    <lineage>
        <taxon>Eukaryota</taxon>
        <taxon>Metazoa</taxon>
        <taxon>Ecdysozoa</taxon>
        <taxon>Arthropoda</taxon>
        <taxon>Hexapoda</taxon>
        <taxon>Insecta</taxon>
        <taxon>Pterygota</taxon>
        <taxon>Neoptera</taxon>
        <taxon>Paraneoptera</taxon>
        <taxon>Hemiptera</taxon>
        <taxon>Heteroptera</taxon>
        <taxon>Panheteroptera</taxon>
        <taxon>Cimicomorpha</taxon>
        <taxon>Miridae</taxon>
        <taxon>Dicyphina</taxon>
        <taxon>Nesidiocoris</taxon>
    </lineage>
</organism>
<dbReference type="Proteomes" id="UP000479000">
    <property type="component" value="Unassembled WGS sequence"/>
</dbReference>
<name>A0A6H5G9F5_9HEMI</name>
<keyword evidence="2" id="KW-1185">Reference proteome</keyword>
<accession>A0A6H5G9F5</accession>
<protein>
    <submittedName>
        <fullName evidence="1">Uncharacterized protein</fullName>
    </submittedName>
</protein>
<feature type="non-terminal residue" evidence="1">
    <location>
        <position position="1"/>
    </location>
</feature>
<dbReference type="EMBL" id="CADCXU010007544">
    <property type="protein sequence ID" value="CAA9998879.1"/>
    <property type="molecule type" value="Genomic_DNA"/>
</dbReference>
<evidence type="ECO:0000313" key="1">
    <source>
        <dbReference type="EMBL" id="CAA9998879.1"/>
    </source>
</evidence>
<sequence length="73" mass="8226">RPIQRVPRCEKISFIRSSQSLLSFVRGPSGIRLPVDGLSTCSCWCLLSPVSQAFGNCVVKRQRWVTIVKAMFK</sequence>